<comment type="subunit">
    <text evidence="7">The complex comprises the extracytoplasmic solute receptor protein and the two transmembrane proteins.</text>
</comment>
<evidence type="ECO:0000256" key="1">
    <source>
        <dbReference type="ARBA" id="ARBA00004429"/>
    </source>
</evidence>
<comment type="function">
    <text evidence="7">Part of the tripartite ATP-independent periplasmic (TRAP) transport system.</text>
</comment>
<feature type="transmembrane region" description="Helical" evidence="7">
    <location>
        <begin position="92"/>
        <end position="124"/>
    </location>
</feature>
<dbReference type="PIRSF" id="PIRSF006066">
    <property type="entry name" value="HI0050"/>
    <property type="match status" value="1"/>
</dbReference>
<evidence type="ECO:0000256" key="3">
    <source>
        <dbReference type="ARBA" id="ARBA00022519"/>
    </source>
</evidence>
<dbReference type="EMBL" id="CP124616">
    <property type="protein sequence ID" value="WGW02623.1"/>
    <property type="molecule type" value="Genomic_DNA"/>
</dbReference>
<evidence type="ECO:0000256" key="4">
    <source>
        <dbReference type="ARBA" id="ARBA00022692"/>
    </source>
</evidence>
<evidence type="ECO:0000259" key="8">
    <source>
        <dbReference type="Pfam" id="PF06808"/>
    </source>
</evidence>
<feature type="transmembrane region" description="Helical" evidence="7">
    <location>
        <begin position="359"/>
        <end position="378"/>
    </location>
</feature>
<feature type="transmembrane region" description="Helical" evidence="7">
    <location>
        <begin position="418"/>
        <end position="441"/>
    </location>
</feature>
<feature type="transmembrane region" description="Helical" evidence="7">
    <location>
        <begin position="384"/>
        <end position="406"/>
    </location>
</feature>
<feature type="transmembrane region" description="Helical" evidence="7">
    <location>
        <begin position="136"/>
        <end position="160"/>
    </location>
</feature>
<feature type="transmembrane region" description="Helical" evidence="7">
    <location>
        <begin position="330"/>
        <end position="352"/>
    </location>
</feature>
<dbReference type="PANTHER" id="PTHR33362">
    <property type="entry name" value="SIALIC ACID TRAP TRANSPORTER PERMEASE PROTEIN SIAT-RELATED"/>
    <property type="match status" value="1"/>
</dbReference>
<evidence type="ECO:0000256" key="6">
    <source>
        <dbReference type="ARBA" id="ARBA00023136"/>
    </source>
</evidence>
<dbReference type="InterPro" id="IPR010656">
    <property type="entry name" value="DctM"/>
</dbReference>
<evidence type="ECO:0000256" key="5">
    <source>
        <dbReference type="ARBA" id="ARBA00022989"/>
    </source>
</evidence>
<gene>
    <name evidence="9" type="ORF">QF118_11800</name>
</gene>
<proteinExistence type="inferred from homology"/>
<dbReference type="PANTHER" id="PTHR33362:SF5">
    <property type="entry name" value="C4-DICARBOXYLATE TRAP TRANSPORTER LARGE PERMEASE PROTEIN DCTM"/>
    <property type="match status" value="1"/>
</dbReference>
<feature type="domain" description="TRAP C4-dicarboxylate transport system permease DctM subunit" evidence="8">
    <location>
        <begin position="7"/>
        <end position="440"/>
    </location>
</feature>
<sequence length="458" mass="48107">MDVFILFAMIVGLMLIGVPIAVSLGFSSIIFLLVLSETSLASIAQSFFQAMAGHYTLLAIPFFILASSFMSTGGVAARIIRFSIAIVGHLPGGLAIAGVFACMLFAALSGSSPATVVAIGSIVIAGMRQVGYTKDFAAGVIANAGTLGILIPPSIVMVVYASATDVSVGRMFLAGVIPGLMAGTMLMTTIYVIAVVKNLPKGEWKGWGEVAQSGGDAIWGLFLIVIILGGIYGGIFTPTEAAAVAAVYAFLIANFIYRDMGPLAGKDGAPNLSLLRKPIALVTAFFHKDTKDTLFEAGKLTITLMFIIANALILKHVLTDEQIPQQIAGMMLSAGFGAVMFLVIVNVILLIGGQFMEPSGLIVIVAPLVFPIAIELGIDPIHLGIIMVVNMEIGMITPPVGLNLFVTSGVAGMPMMRVVKASLPFLAVLFVFLIMVTYIPILSTWLPTTFMGPEIITK</sequence>
<organism evidence="9 10">
    <name type="scientific">Tropicibacter oceani</name>
    <dbReference type="NCBI Taxonomy" id="3058420"/>
    <lineage>
        <taxon>Bacteria</taxon>
        <taxon>Pseudomonadati</taxon>
        <taxon>Pseudomonadota</taxon>
        <taxon>Alphaproteobacteria</taxon>
        <taxon>Rhodobacterales</taxon>
        <taxon>Roseobacteraceae</taxon>
        <taxon>Tropicibacter</taxon>
    </lineage>
</organism>
<evidence type="ECO:0000256" key="2">
    <source>
        <dbReference type="ARBA" id="ARBA00022475"/>
    </source>
</evidence>
<feature type="transmembrane region" description="Helical" evidence="7">
    <location>
        <begin position="55"/>
        <end position="80"/>
    </location>
</feature>
<feature type="transmembrane region" description="Helical" evidence="7">
    <location>
        <begin position="6"/>
        <end position="35"/>
    </location>
</feature>
<evidence type="ECO:0000256" key="7">
    <source>
        <dbReference type="RuleBase" id="RU369079"/>
    </source>
</evidence>
<keyword evidence="6 7" id="KW-0472">Membrane</keyword>
<name>A0ABY8QDV3_9RHOB</name>
<feature type="transmembrane region" description="Helical" evidence="7">
    <location>
        <begin position="172"/>
        <end position="196"/>
    </location>
</feature>
<comment type="subcellular location">
    <subcellularLocation>
        <location evidence="1 7">Cell inner membrane</location>
        <topology evidence="1 7">Multi-pass membrane protein</topology>
    </subcellularLocation>
</comment>
<keyword evidence="10" id="KW-1185">Reference proteome</keyword>
<keyword evidence="7" id="KW-0813">Transport</keyword>
<dbReference type="NCBIfam" id="TIGR00786">
    <property type="entry name" value="dctM"/>
    <property type="match status" value="1"/>
</dbReference>
<evidence type="ECO:0000313" key="10">
    <source>
        <dbReference type="Proteomes" id="UP001241605"/>
    </source>
</evidence>
<dbReference type="InterPro" id="IPR004681">
    <property type="entry name" value="TRAP_DctM"/>
</dbReference>
<accession>A0ABY8QDV3</accession>
<keyword evidence="5 7" id="KW-1133">Transmembrane helix</keyword>
<keyword evidence="3 7" id="KW-0997">Cell inner membrane</keyword>
<evidence type="ECO:0000313" key="9">
    <source>
        <dbReference type="EMBL" id="WGW02623.1"/>
    </source>
</evidence>
<dbReference type="Pfam" id="PF06808">
    <property type="entry name" value="DctM"/>
    <property type="match status" value="1"/>
</dbReference>
<dbReference type="Proteomes" id="UP001241605">
    <property type="component" value="Chromosome"/>
</dbReference>
<protein>
    <recommendedName>
        <fullName evidence="7">TRAP transporter large permease protein</fullName>
    </recommendedName>
</protein>
<dbReference type="RefSeq" id="WP_282299255.1">
    <property type="nucleotide sequence ID" value="NZ_CP124616.1"/>
</dbReference>
<feature type="transmembrane region" description="Helical" evidence="7">
    <location>
        <begin position="300"/>
        <end position="318"/>
    </location>
</feature>
<feature type="transmembrane region" description="Helical" evidence="7">
    <location>
        <begin position="241"/>
        <end position="257"/>
    </location>
</feature>
<keyword evidence="2" id="KW-1003">Cell membrane</keyword>
<keyword evidence="4 7" id="KW-0812">Transmembrane</keyword>
<comment type="similarity">
    <text evidence="7">Belongs to the TRAP transporter large permease family.</text>
</comment>
<feature type="transmembrane region" description="Helical" evidence="7">
    <location>
        <begin position="217"/>
        <end position="235"/>
    </location>
</feature>
<reference evidence="9 10" key="1">
    <citation type="submission" date="2023-05" db="EMBL/GenBank/DDBJ databases">
        <title>YMD87, complete Genome.</title>
        <authorList>
            <person name="Zhang J."/>
            <person name="Xu X."/>
        </authorList>
    </citation>
    <scope>NUCLEOTIDE SEQUENCE [LARGE SCALE GENOMIC DNA]</scope>
    <source>
        <strain evidence="9 10">YMD87</strain>
    </source>
</reference>